<keyword evidence="2" id="KW-1185">Reference proteome</keyword>
<organism evidence="1 2">
    <name type="scientific">Fusarium decemcellulare</name>
    <dbReference type="NCBI Taxonomy" id="57161"/>
    <lineage>
        <taxon>Eukaryota</taxon>
        <taxon>Fungi</taxon>
        <taxon>Dikarya</taxon>
        <taxon>Ascomycota</taxon>
        <taxon>Pezizomycotina</taxon>
        <taxon>Sordariomycetes</taxon>
        <taxon>Hypocreomycetidae</taxon>
        <taxon>Hypocreales</taxon>
        <taxon>Nectriaceae</taxon>
        <taxon>Fusarium</taxon>
        <taxon>Fusarium decemcellulare species complex</taxon>
    </lineage>
</organism>
<sequence length="186" mass="20278">MADSLCQAHSAERYEKIGQRSRDYCLLTGEVNVELNWVAQLAVKKVDPETRGRAKSYGGLMVSFSAEQHVHKLLSGTQFAMVLGSEDKAPSNGSGRMREANGLSEAQAGPLKGEVEDPGGKVELRMGRKQEAWSQALSSATYTIGRHLDDIEMPRLGPMGVFMVHIWGHGHIEVASTQRNATGARD</sequence>
<name>A0ACC1S0Z6_9HYPO</name>
<reference evidence="1" key="1">
    <citation type="submission" date="2022-08" db="EMBL/GenBank/DDBJ databases">
        <title>Genome Sequence of Fusarium decemcellulare.</title>
        <authorList>
            <person name="Buettner E."/>
        </authorList>
    </citation>
    <scope>NUCLEOTIDE SEQUENCE</scope>
    <source>
        <strain evidence="1">Babe19</strain>
    </source>
</reference>
<dbReference type="EMBL" id="JANRMS010001248">
    <property type="protein sequence ID" value="KAJ3529780.1"/>
    <property type="molecule type" value="Genomic_DNA"/>
</dbReference>
<comment type="caution">
    <text evidence="1">The sequence shown here is derived from an EMBL/GenBank/DDBJ whole genome shotgun (WGS) entry which is preliminary data.</text>
</comment>
<evidence type="ECO:0000313" key="1">
    <source>
        <dbReference type="EMBL" id="KAJ3529780.1"/>
    </source>
</evidence>
<accession>A0ACC1S0Z6</accession>
<evidence type="ECO:0000313" key="2">
    <source>
        <dbReference type="Proteomes" id="UP001148629"/>
    </source>
</evidence>
<gene>
    <name evidence="1" type="ORF">NM208_g9603</name>
</gene>
<dbReference type="Proteomes" id="UP001148629">
    <property type="component" value="Unassembled WGS sequence"/>
</dbReference>
<protein>
    <submittedName>
        <fullName evidence="1">Uncharacterized protein</fullName>
    </submittedName>
</protein>
<proteinExistence type="predicted"/>